<dbReference type="Pfam" id="PF03169">
    <property type="entry name" value="OPT"/>
    <property type="match status" value="2"/>
</dbReference>
<dbReference type="Proteomes" id="UP000824469">
    <property type="component" value="Unassembled WGS sequence"/>
</dbReference>
<feature type="transmembrane region" description="Helical" evidence="7">
    <location>
        <begin position="158"/>
        <end position="178"/>
    </location>
</feature>
<name>A0AA38CRG7_TAXCH</name>
<feature type="transmembrane region" description="Helical" evidence="7">
    <location>
        <begin position="57"/>
        <end position="76"/>
    </location>
</feature>
<feature type="transmembrane region" description="Helical" evidence="7">
    <location>
        <begin position="129"/>
        <end position="146"/>
    </location>
</feature>
<comment type="caution">
    <text evidence="8">The sequence shown here is derived from an EMBL/GenBank/DDBJ whole genome shotgun (WGS) entry which is preliminary data.</text>
</comment>
<feature type="non-terminal residue" evidence="8">
    <location>
        <position position="179"/>
    </location>
</feature>
<evidence type="ECO:0000256" key="2">
    <source>
        <dbReference type="ARBA" id="ARBA00010276"/>
    </source>
</evidence>
<comment type="subcellular location">
    <subcellularLocation>
        <location evidence="1">Membrane</location>
        <topology evidence="1">Multi-pass membrane protein</topology>
    </subcellularLocation>
</comment>
<feature type="transmembrane region" description="Helical" evidence="7">
    <location>
        <begin position="32"/>
        <end position="50"/>
    </location>
</feature>
<proteinExistence type="inferred from homology"/>
<dbReference type="EMBL" id="JAHRHJ020000009">
    <property type="protein sequence ID" value="KAH9302617.1"/>
    <property type="molecule type" value="Genomic_DNA"/>
</dbReference>
<evidence type="ECO:0000256" key="6">
    <source>
        <dbReference type="ARBA" id="ARBA00023136"/>
    </source>
</evidence>
<comment type="similarity">
    <text evidence="2">Belongs to the YSL (TC 2.A.67.2) family.</text>
</comment>
<dbReference type="AlphaFoldDB" id="A0AA38CRG7"/>
<evidence type="ECO:0000256" key="4">
    <source>
        <dbReference type="ARBA" id="ARBA00022692"/>
    </source>
</evidence>
<sequence length="179" mass="20165">VDLFHIKIFMKHNLLFNYMSYFNESPSWQEKITVRGVVVSGVLGAVFCVITHKLNMTVGVIPSLNVAAGLLRYFLIKTWTGVLSKLGIWTSPFTRKENEVSLVDSVQVGDNAKSNEDKIKEVVFMKDGIPFWVAASGYVGFTAISVRVIPVIFPSLKWYLVLISYIVAPVLAFLQFIWN</sequence>
<evidence type="ECO:0000256" key="3">
    <source>
        <dbReference type="ARBA" id="ARBA00022448"/>
    </source>
</evidence>
<dbReference type="GO" id="GO:0035673">
    <property type="term" value="F:oligopeptide transmembrane transporter activity"/>
    <property type="evidence" value="ECO:0007669"/>
    <property type="project" value="InterPro"/>
</dbReference>
<evidence type="ECO:0000256" key="1">
    <source>
        <dbReference type="ARBA" id="ARBA00004141"/>
    </source>
</evidence>
<keyword evidence="3" id="KW-0813">Transport</keyword>
<feature type="non-terminal residue" evidence="8">
    <location>
        <position position="1"/>
    </location>
</feature>
<dbReference type="PANTHER" id="PTHR31645">
    <property type="entry name" value="OLIGOPEPTIDE TRANSPORTER YGL114W-RELATED"/>
    <property type="match status" value="1"/>
</dbReference>
<keyword evidence="6 7" id="KW-0472">Membrane</keyword>
<organism evidence="8 9">
    <name type="scientific">Taxus chinensis</name>
    <name type="common">Chinese yew</name>
    <name type="synonym">Taxus wallichiana var. chinensis</name>
    <dbReference type="NCBI Taxonomy" id="29808"/>
    <lineage>
        <taxon>Eukaryota</taxon>
        <taxon>Viridiplantae</taxon>
        <taxon>Streptophyta</taxon>
        <taxon>Embryophyta</taxon>
        <taxon>Tracheophyta</taxon>
        <taxon>Spermatophyta</taxon>
        <taxon>Pinopsida</taxon>
        <taxon>Pinidae</taxon>
        <taxon>Conifers II</taxon>
        <taxon>Cupressales</taxon>
        <taxon>Taxaceae</taxon>
        <taxon>Taxus</taxon>
    </lineage>
</organism>
<keyword evidence="4 7" id="KW-0812">Transmembrane</keyword>
<dbReference type="InterPro" id="IPR045035">
    <property type="entry name" value="YSL-like"/>
</dbReference>
<gene>
    <name evidence="8" type="ORF">KI387_014200</name>
</gene>
<evidence type="ECO:0000313" key="9">
    <source>
        <dbReference type="Proteomes" id="UP000824469"/>
    </source>
</evidence>
<protein>
    <submittedName>
        <fullName evidence="8">Uncharacterized protein</fullName>
    </submittedName>
</protein>
<dbReference type="GO" id="GO:0016020">
    <property type="term" value="C:membrane"/>
    <property type="evidence" value="ECO:0007669"/>
    <property type="project" value="UniProtKB-SubCell"/>
</dbReference>
<evidence type="ECO:0000256" key="7">
    <source>
        <dbReference type="SAM" id="Phobius"/>
    </source>
</evidence>
<evidence type="ECO:0000313" key="8">
    <source>
        <dbReference type="EMBL" id="KAH9302617.1"/>
    </source>
</evidence>
<dbReference type="PANTHER" id="PTHR31645:SF0">
    <property type="entry name" value="OLIGOPEPTIDE TRANSPORTER YGL114W-RELATED"/>
    <property type="match status" value="1"/>
</dbReference>
<reference evidence="8 9" key="1">
    <citation type="journal article" date="2021" name="Nat. Plants">
        <title>The Taxus genome provides insights into paclitaxel biosynthesis.</title>
        <authorList>
            <person name="Xiong X."/>
            <person name="Gou J."/>
            <person name="Liao Q."/>
            <person name="Li Y."/>
            <person name="Zhou Q."/>
            <person name="Bi G."/>
            <person name="Li C."/>
            <person name="Du R."/>
            <person name="Wang X."/>
            <person name="Sun T."/>
            <person name="Guo L."/>
            <person name="Liang H."/>
            <person name="Lu P."/>
            <person name="Wu Y."/>
            <person name="Zhang Z."/>
            <person name="Ro D.K."/>
            <person name="Shang Y."/>
            <person name="Huang S."/>
            <person name="Yan J."/>
        </authorList>
    </citation>
    <scope>NUCLEOTIDE SEQUENCE [LARGE SCALE GENOMIC DNA]</scope>
    <source>
        <strain evidence="8">Ta-2019</strain>
    </source>
</reference>
<keyword evidence="5 7" id="KW-1133">Transmembrane helix</keyword>
<evidence type="ECO:0000256" key="5">
    <source>
        <dbReference type="ARBA" id="ARBA00022989"/>
    </source>
</evidence>
<accession>A0AA38CRG7</accession>
<keyword evidence="9" id="KW-1185">Reference proteome</keyword>
<dbReference type="InterPro" id="IPR004813">
    <property type="entry name" value="OPT"/>
</dbReference>